<dbReference type="Pfam" id="PF01061">
    <property type="entry name" value="ABC2_membrane"/>
    <property type="match status" value="1"/>
</dbReference>
<evidence type="ECO:0000256" key="32">
    <source>
        <dbReference type="ARBA" id="ARBA00048665"/>
    </source>
</evidence>
<dbReference type="GO" id="GO:0016887">
    <property type="term" value="F:ATP hydrolysis activity"/>
    <property type="evidence" value="ECO:0007669"/>
    <property type="project" value="InterPro"/>
</dbReference>
<dbReference type="GO" id="GO:0032217">
    <property type="term" value="F:riboflavin transmembrane transporter activity"/>
    <property type="evidence" value="ECO:0007669"/>
    <property type="project" value="TreeGrafter"/>
</dbReference>
<evidence type="ECO:0000256" key="30">
    <source>
        <dbReference type="ARBA" id="ARBA00048296"/>
    </source>
</evidence>
<evidence type="ECO:0000259" key="38">
    <source>
        <dbReference type="PROSITE" id="PS50893"/>
    </source>
</evidence>
<dbReference type="FunFam" id="3.40.50.300:FF:000622">
    <property type="entry name" value="ATP-binding cassette sub-family G member 2"/>
    <property type="match status" value="1"/>
</dbReference>
<evidence type="ECO:0000256" key="20">
    <source>
        <dbReference type="ARBA" id="ARBA00031848"/>
    </source>
</evidence>
<keyword evidence="9 37" id="KW-0812">Transmembrane</keyword>
<evidence type="ECO:0000256" key="37">
    <source>
        <dbReference type="SAM" id="Phobius"/>
    </source>
</evidence>
<dbReference type="GO" id="GO:0015562">
    <property type="term" value="F:efflux transmembrane transporter activity"/>
    <property type="evidence" value="ECO:0007669"/>
    <property type="project" value="UniProtKB-ARBA"/>
</dbReference>
<evidence type="ECO:0000256" key="2">
    <source>
        <dbReference type="ARBA" id="ARBA00004424"/>
    </source>
</evidence>
<evidence type="ECO:0000313" key="39">
    <source>
        <dbReference type="EMBL" id="NXG12350.1"/>
    </source>
</evidence>
<comment type="catalytic activity">
    <reaction evidence="30">
        <text>methotrexate(in) + ATP + H2O = methotrexate(out) + ADP + phosphate + H(+)</text>
        <dbReference type="Rhea" id="RHEA:61356"/>
        <dbReference type="ChEBI" id="CHEBI:15377"/>
        <dbReference type="ChEBI" id="CHEBI:15378"/>
        <dbReference type="ChEBI" id="CHEBI:30616"/>
        <dbReference type="ChEBI" id="CHEBI:43474"/>
        <dbReference type="ChEBI" id="CHEBI:50681"/>
        <dbReference type="ChEBI" id="CHEBI:456216"/>
    </reaction>
    <physiologicalReaction direction="left-to-right" evidence="30">
        <dbReference type="Rhea" id="RHEA:61357"/>
    </physiologicalReaction>
</comment>
<dbReference type="Pfam" id="PF19055">
    <property type="entry name" value="ABC2_membrane_7"/>
    <property type="match status" value="1"/>
</dbReference>
<keyword evidence="17" id="KW-1015">Disulfide bond</keyword>
<keyword evidence="18" id="KW-0325">Glycoprotein</keyword>
<protein>
    <recommendedName>
        <fullName evidence="5">Broad substrate specificity ATP-binding cassette transporter ABCG2</fullName>
        <ecNumber evidence="4">7.6.2.2</ecNumber>
    </recommendedName>
    <alternativeName>
        <fullName evidence="19">ATP-binding cassette sub-family G member 2</fullName>
    </alternativeName>
    <alternativeName>
        <fullName evidence="20">Urate exporter</fullName>
    </alternativeName>
</protein>
<evidence type="ECO:0000256" key="3">
    <source>
        <dbReference type="ARBA" id="ARBA00005814"/>
    </source>
</evidence>
<evidence type="ECO:0000256" key="23">
    <source>
        <dbReference type="ARBA" id="ARBA00047279"/>
    </source>
</evidence>
<keyword evidence="16 37" id="KW-0472">Membrane</keyword>
<evidence type="ECO:0000256" key="24">
    <source>
        <dbReference type="ARBA" id="ARBA00047354"/>
    </source>
</evidence>
<sequence>GSVLTFHNICYRVKTKTGFLCCRKTATKEVLRDVNGIMRPGLNAILGPTGGGKSSLLDILAARKDPRGLSGDILINGAPQPANFKCTSGYVVQDDVVMGTLTVRENLTFSAALRLPKSVKEQEKKERVNQIIKELGLSKVADSKVGTQFTRGVSGGERKRTNIGMELITDPAVLFLDEPTTGLDASTANAVLLLLKRMAKQGKTIIFSIHQPRYSIFRLFDNLTLLAAGRVLYHGPAQHALQYFQSIGYQCEPYNNPADFFLDVINGDSTAVAMSKTDEANTAENTEERTEYERTLAEHLAEKYSDSTYYQETKAQLENISLGNKKETKSIFRKITYANSFLHQLKWVSRRAFKNLIGNPQASIAQVCVTAFLGLVVGAIFFGLKEDPTGLQNRVGAMFFLTTNQCFSSISAIELFVVEKKIFIHEYISGYYRTSAYFIAKLMADLIPIRTMPSIIFTCIVYFMLGKYGLKPTVEAFFTMMFTLMMVSYTATSMALAIAAGQSVVAVANLLMTITFVFMILFSGLLVNLTSVLSWLSWLKYLSIPRYGMTALQINELKGMNFCGTTNNTFINVCVFICRRCTGDGYLKSQGIDASTWGLWQNHVILACMSLIFLTIAYLKLYFMKKFS</sequence>
<organism evidence="39 40">
    <name type="scientific">Sakesphorus luctuosus</name>
    <dbReference type="NCBI Taxonomy" id="419690"/>
    <lineage>
        <taxon>Eukaryota</taxon>
        <taxon>Metazoa</taxon>
        <taxon>Chordata</taxon>
        <taxon>Craniata</taxon>
        <taxon>Vertebrata</taxon>
        <taxon>Euteleostomi</taxon>
        <taxon>Archelosauria</taxon>
        <taxon>Archosauria</taxon>
        <taxon>Dinosauria</taxon>
        <taxon>Saurischia</taxon>
        <taxon>Theropoda</taxon>
        <taxon>Coelurosauria</taxon>
        <taxon>Aves</taxon>
        <taxon>Neognathae</taxon>
        <taxon>Neoaves</taxon>
        <taxon>Telluraves</taxon>
        <taxon>Australaves</taxon>
        <taxon>Passeriformes</taxon>
        <taxon>Thamnophilidae</taxon>
        <taxon>Sakesphorus</taxon>
    </lineage>
</organism>
<evidence type="ECO:0000256" key="25">
    <source>
        <dbReference type="ARBA" id="ARBA00047516"/>
    </source>
</evidence>
<evidence type="ECO:0000256" key="36">
    <source>
        <dbReference type="ARBA" id="ARBA00052001"/>
    </source>
</evidence>
<feature type="domain" description="ABC transporter" evidence="38">
    <location>
        <begin position="4"/>
        <end position="253"/>
    </location>
</feature>
<proteinExistence type="inferred from homology"/>
<keyword evidence="12" id="KW-1278">Translocase</keyword>
<dbReference type="AlphaFoldDB" id="A0A7K8ZAT7"/>
<dbReference type="InterPro" id="IPR013525">
    <property type="entry name" value="ABC2_TM"/>
</dbReference>
<comment type="catalytic activity">
    <reaction evidence="21">
        <text>ATP + H2O + xenobioticSide 1 = ADP + phosphate + xenobioticSide 2.</text>
        <dbReference type="EC" id="7.6.2.2"/>
    </reaction>
</comment>
<feature type="transmembrane region" description="Helical" evidence="37">
    <location>
        <begin position="604"/>
        <end position="623"/>
    </location>
</feature>
<dbReference type="InterPro" id="IPR043926">
    <property type="entry name" value="ABCG_dom"/>
</dbReference>
<comment type="catalytic activity">
    <reaction evidence="36">
        <text>itaconate(in) + ATP + H2O = itaconate(out) + ADP + phosphate + H(+)</text>
        <dbReference type="Rhea" id="RHEA:82291"/>
        <dbReference type="ChEBI" id="CHEBI:15377"/>
        <dbReference type="ChEBI" id="CHEBI:15378"/>
        <dbReference type="ChEBI" id="CHEBI:17240"/>
        <dbReference type="ChEBI" id="CHEBI:30616"/>
        <dbReference type="ChEBI" id="CHEBI:43474"/>
        <dbReference type="ChEBI" id="CHEBI:456216"/>
    </reaction>
    <physiologicalReaction direction="left-to-right" evidence="36">
        <dbReference type="Rhea" id="RHEA:82292"/>
    </physiologicalReaction>
</comment>
<evidence type="ECO:0000256" key="28">
    <source>
        <dbReference type="ARBA" id="ARBA00047877"/>
    </source>
</evidence>
<comment type="catalytic activity">
    <reaction evidence="24">
        <text>sphing-4-enine 1-phosphate(in) + ATP + H2O = sphing-4-enine 1-phosphate(out) + ADP + phosphate + H(+)</text>
        <dbReference type="Rhea" id="RHEA:38951"/>
        <dbReference type="ChEBI" id="CHEBI:15377"/>
        <dbReference type="ChEBI" id="CHEBI:15378"/>
        <dbReference type="ChEBI" id="CHEBI:30616"/>
        <dbReference type="ChEBI" id="CHEBI:43474"/>
        <dbReference type="ChEBI" id="CHEBI:60119"/>
        <dbReference type="ChEBI" id="CHEBI:456216"/>
    </reaction>
    <physiologicalReaction direction="left-to-right" evidence="24">
        <dbReference type="Rhea" id="RHEA:38952"/>
    </physiologicalReaction>
</comment>
<keyword evidence="40" id="KW-1185">Reference proteome</keyword>
<name>A0A7K8ZAT7_9PASS</name>
<comment type="catalytic activity">
    <reaction evidence="29">
        <text>riboflavin(in) + ATP + H2O = riboflavin(out) + ADP + phosphate + H(+)</text>
        <dbReference type="Rhea" id="RHEA:61352"/>
        <dbReference type="ChEBI" id="CHEBI:15377"/>
        <dbReference type="ChEBI" id="CHEBI:15378"/>
        <dbReference type="ChEBI" id="CHEBI:30616"/>
        <dbReference type="ChEBI" id="CHEBI:43474"/>
        <dbReference type="ChEBI" id="CHEBI:57986"/>
        <dbReference type="ChEBI" id="CHEBI:456216"/>
    </reaction>
    <physiologicalReaction direction="left-to-right" evidence="29">
        <dbReference type="Rhea" id="RHEA:61353"/>
    </physiologicalReaction>
</comment>
<comment type="catalytic activity">
    <reaction evidence="27">
        <text>17beta-estradiol 17-O-(beta-D-glucuronate)(in) + ATP + H2O = 17beta-estradiol 17-O-(beta-D-glucuronate)(out) + ADP + phosphate + H(+)</text>
        <dbReference type="Rhea" id="RHEA:60128"/>
        <dbReference type="ChEBI" id="CHEBI:15377"/>
        <dbReference type="ChEBI" id="CHEBI:15378"/>
        <dbReference type="ChEBI" id="CHEBI:30616"/>
        <dbReference type="ChEBI" id="CHEBI:43474"/>
        <dbReference type="ChEBI" id="CHEBI:82961"/>
        <dbReference type="ChEBI" id="CHEBI:456216"/>
    </reaction>
    <physiologicalReaction direction="left-to-right" evidence="27">
        <dbReference type="Rhea" id="RHEA:60129"/>
    </physiologicalReaction>
</comment>
<evidence type="ECO:0000256" key="9">
    <source>
        <dbReference type="ARBA" id="ARBA00022692"/>
    </source>
</evidence>
<dbReference type="PROSITE" id="PS50893">
    <property type="entry name" value="ABC_TRANSPORTER_2"/>
    <property type="match status" value="1"/>
</dbReference>
<dbReference type="Proteomes" id="UP000558958">
    <property type="component" value="Unassembled WGS sequence"/>
</dbReference>
<evidence type="ECO:0000256" key="34">
    <source>
        <dbReference type="ARBA" id="ARBA00049205"/>
    </source>
</evidence>
<evidence type="ECO:0000256" key="26">
    <source>
        <dbReference type="ARBA" id="ARBA00047542"/>
    </source>
</evidence>
<dbReference type="GO" id="GO:0016324">
    <property type="term" value="C:apical plasma membrane"/>
    <property type="evidence" value="ECO:0007669"/>
    <property type="project" value="UniProtKB-SubCell"/>
</dbReference>
<feature type="transmembrane region" description="Helical" evidence="37">
    <location>
        <begin position="477"/>
        <end position="498"/>
    </location>
</feature>
<evidence type="ECO:0000256" key="1">
    <source>
        <dbReference type="ARBA" id="ARBA00004225"/>
    </source>
</evidence>
<evidence type="ECO:0000256" key="4">
    <source>
        <dbReference type="ARBA" id="ARBA00012191"/>
    </source>
</evidence>
<evidence type="ECO:0000313" key="40">
    <source>
        <dbReference type="Proteomes" id="UP000558958"/>
    </source>
</evidence>
<evidence type="ECO:0000256" key="18">
    <source>
        <dbReference type="ARBA" id="ARBA00023180"/>
    </source>
</evidence>
<dbReference type="EMBL" id="VWZD01013483">
    <property type="protein sequence ID" value="NXG12350.1"/>
    <property type="molecule type" value="Genomic_DNA"/>
</dbReference>
<dbReference type="SUPFAM" id="SSF52540">
    <property type="entry name" value="P-loop containing nucleoside triphosphate hydrolases"/>
    <property type="match status" value="1"/>
</dbReference>
<evidence type="ECO:0000256" key="10">
    <source>
        <dbReference type="ARBA" id="ARBA00022741"/>
    </source>
</evidence>
<comment type="catalytic activity">
    <reaction evidence="34">
        <text>indoxyl sulfate(in) + ATP + H2O = indoxyl sulfate(out) + ADP + phosphate + H(+)</text>
        <dbReference type="Rhea" id="RHEA:61332"/>
        <dbReference type="ChEBI" id="CHEBI:15377"/>
        <dbReference type="ChEBI" id="CHEBI:15378"/>
        <dbReference type="ChEBI" id="CHEBI:30616"/>
        <dbReference type="ChEBI" id="CHEBI:43474"/>
        <dbReference type="ChEBI" id="CHEBI:144643"/>
        <dbReference type="ChEBI" id="CHEBI:456216"/>
    </reaction>
    <physiologicalReaction direction="left-to-right" evidence="34">
        <dbReference type="Rhea" id="RHEA:61333"/>
    </physiologicalReaction>
</comment>
<keyword evidence="13 37" id="KW-1133">Transmembrane helix</keyword>
<feature type="non-terminal residue" evidence="39">
    <location>
        <position position="628"/>
    </location>
</feature>
<reference evidence="39 40" key="1">
    <citation type="submission" date="2019-09" db="EMBL/GenBank/DDBJ databases">
        <title>Bird 10,000 Genomes (B10K) Project - Family phase.</title>
        <authorList>
            <person name="Zhang G."/>
        </authorList>
    </citation>
    <scope>NUCLEOTIDE SEQUENCE [LARGE SCALE GENOMIC DNA]</scope>
    <source>
        <strain evidence="39">B10K-DU-001-06</strain>
        <tissue evidence="39">Muscle</tissue>
    </source>
</reference>
<comment type="subcellular location">
    <subcellularLocation>
        <location evidence="2">Apical cell membrane</location>
        <topology evidence="2">Multi-pass membrane protein</topology>
    </subcellularLocation>
    <subcellularLocation>
        <location evidence="1">Mitochondrion membrane</location>
        <topology evidence="1">Multi-pass membrane protein</topology>
    </subcellularLocation>
</comment>
<dbReference type="InterPro" id="IPR050352">
    <property type="entry name" value="ABCG_transporters"/>
</dbReference>
<evidence type="ECO:0000256" key="6">
    <source>
        <dbReference type="ARBA" id="ARBA00022448"/>
    </source>
</evidence>
<evidence type="ECO:0000256" key="14">
    <source>
        <dbReference type="ARBA" id="ARBA00023055"/>
    </source>
</evidence>
<dbReference type="PANTHER" id="PTHR48041:SF92">
    <property type="entry name" value="BROAD SUBSTRATE SPECIFICITY ATP-BINDING CASSETTE TRANSPORTER ABCG2"/>
    <property type="match status" value="1"/>
</dbReference>
<evidence type="ECO:0000256" key="29">
    <source>
        <dbReference type="ARBA" id="ARBA00048280"/>
    </source>
</evidence>
<feature type="transmembrane region" description="Helical" evidence="37">
    <location>
        <begin position="510"/>
        <end position="536"/>
    </location>
</feature>
<comment type="catalytic activity">
    <reaction evidence="23">
        <text>dehydroepiandrosterone 3-sulfate(in) + ATP + H2O = dehydroepiandrosterone 3-sulfate(out) + ADP + phosphate + H(+)</text>
        <dbReference type="Rhea" id="RHEA:61364"/>
        <dbReference type="ChEBI" id="CHEBI:15377"/>
        <dbReference type="ChEBI" id="CHEBI:15378"/>
        <dbReference type="ChEBI" id="CHEBI:30616"/>
        <dbReference type="ChEBI" id="CHEBI:43474"/>
        <dbReference type="ChEBI" id="CHEBI:57905"/>
        <dbReference type="ChEBI" id="CHEBI:456216"/>
    </reaction>
    <physiologicalReaction direction="left-to-right" evidence="23">
        <dbReference type="Rhea" id="RHEA:61365"/>
    </physiologicalReaction>
</comment>
<dbReference type="EC" id="7.6.2.2" evidence="4"/>
<dbReference type="SMART" id="SM00382">
    <property type="entry name" value="AAA"/>
    <property type="match status" value="1"/>
</dbReference>
<dbReference type="InterPro" id="IPR027417">
    <property type="entry name" value="P-loop_NTPase"/>
</dbReference>
<dbReference type="Pfam" id="PF00005">
    <property type="entry name" value="ABC_tran"/>
    <property type="match status" value="1"/>
</dbReference>
<keyword evidence="11" id="KW-0067">ATP-binding</keyword>
<feature type="transmembrane region" description="Helical" evidence="37">
    <location>
        <begin position="364"/>
        <end position="384"/>
    </location>
</feature>
<comment type="catalytic activity">
    <reaction evidence="35">
        <text>5,7-dimethyl-2-methylamino-4-(3-pyridylmethyl)-1,3-benzothiazol-6-yl beta-D-glucuronate(in) + ATP + H2O = 5,7-dimethyl-2-methylamino-4-(3-pyridylmethyl)-1,3-benzothiazol-6-yl beta-D-glucuronate(out) + ADP + phosphate + H(+)</text>
        <dbReference type="Rhea" id="RHEA:61384"/>
        <dbReference type="ChEBI" id="CHEBI:15377"/>
        <dbReference type="ChEBI" id="CHEBI:15378"/>
        <dbReference type="ChEBI" id="CHEBI:30616"/>
        <dbReference type="ChEBI" id="CHEBI:43474"/>
        <dbReference type="ChEBI" id="CHEBI:144584"/>
        <dbReference type="ChEBI" id="CHEBI:456216"/>
    </reaction>
    <physiologicalReaction direction="left-to-right" evidence="35">
        <dbReference type="Rhea" id="RHEA:61385"/>
    </physiologicalReaction>
</comment>
<comment type="catalytic activity">
    <reaction evidence="32">
        <text>urate(in) + ATP + H2O = urate(out) + ADP + phosphate + H(+)</text>
        <dbReference type="Rhea" id="RHEA:16461"/>
        <dbReference type="ChEBI" id="CHEBI:15377"/>
        <dbReference type="ChEBI" id="CHEBI:15378"/>
        <dbReference type="ChEBI" id="CHEBI:17775"/>
        <dbReference type="ChEBI" id="CHEBI:30616"/>
        <dbReference type="ChEBI" id="CHEBI:43474"/>
        <dbReference type="ChEBI" id="CHEBI:456216"/>
    </reaction>
    <physiologicalReaction direction="left-to-right" evidence="32">
        <dbReference type="Rhea" id="RHEA:16462"/>
    </physiologicalReaction>
</comment>
<comment type="catalytic activity">
    <reaction evidence="28">
        <text>4-methylumbelliferone beta-D-glucuronate(in) + ATP + H2O = 4-methylumbelliferone beta-D-glucuronate(out) + ADP + phosphate + H(+)</text>
        <dbReference type="Rhea" id="RHEA:61372"/>
        <dbReference type="ChEBI" id="CHEBI:15377"/>
        <dbReference type="ChEBI" id="CHEBI:15378"/>
        <dbReference type="ChEBI" id="CHEBI:30616"/>
        <dbReference type="ChEBI" id="CHEBI:43474"/>
        <dbReference type="ChEBI" id="CHEBI:144582"/>
        <dbReference type="ChEBI" id="CHEBI:456216"/>
    </reaction>
    <physiologicalReaction direction="left-to-right" evidence="28">
        <dbReference type="Rhea" id="RHEA:61373"/>
    </physiologicalReaction>
</comment>
<evidence type="ECO:0000256" key="5">
    <source>
        <dbReference type="ARBA" id="ARBA00019542"/>
    </source>
</evidence>
<comment type="subunit">
    <text evidence="22">Homodimer; disulfide-linked. The minimal functional unit is a homodimer, but the major oligomeric form in plasma membrane is a homotetramer with possibility of higher order oligomerization up to homododecamers.</text>
</comment>
<dbReference type="GO" id="GO:0031966">
    <property type="term" value="C:mitochondrial membrane"/>
    <property type="evidence" value="ECO:0007669"/>
    <property type="project" value="UniProtKB-SubCell"/>
</dbReference>
<evidence type="ECO:0000256" key="12">
    <source>
        <dbReference type="ARBA" id="ARBA00022967"/>
    </source>
</evidence>
<comment type="caution">
    <text evidence="39">The sequence shown here is derived from an EMBL/GenBank/DDBJ whole genome shotgun (WGS) entry which is preliminary data.</text>
</comment>
<evidence type="ECO:0000256" key="21">
    <source>
        <dbReference type="ARBA" id="ARBA00034018"/>
    </source>
</evidence>
<evidence type="ECO:0000256" key="33">
    <source>
        <dbReference type="ARBA" id="ARBA00049018"/>
    </source>
</evidence>
<dbReference type="PANTHER" id="PTHR48041">
    <property type="entry name" value="ABC TRANSPORTER G FAMILY MEMBER 28"/>
    <property type="match status" value="1"/>
</dbReference>
<evidence type="ECO:0000256" key="17">
    <source>
        <dbReference type="ARBA" id="ARBA00023157"/>
    </source>
</evidence>
<evidence type="ECO:0000256" key="27">
    <source>
        <dbReference type="ARBA" id="ARBA00047576"/>
    </source>
</evidence>
<evidence type="ECO:0000256" key="16">
    <source>
        <dbReference type="ARBA" id="ARBA00023136"/>
    </source>
</evidence>
<evidence type="ECO:0000256" key="8">
    <source>
        <dbReference type="ARBA" id="ARBA00022553"/>
    </source>
</evidence>
<evidence type="ECO:0000256" key="19">
    <source>
        <dbReference type="ARBA" id="ARBA00031839"/>
    </source>
</evidence>
<keyword evidence="10" id="KW-0547">Nucleotide-binding</keyword>
<keyword evidence="14" id="KW-0445">Lipid transport</keyword>
<gene>
    <name evidence="39" type="primary">Abcg2_1</name>
    <name evidence="39" type="ORF">SAKLUC_R12095</name>
</gene>
<feature type="transmembrane region" description="Helical" evidence="37">
    <location>
        <begin position="447"/>
        <end position="465"/>
    </location>
</feature>
<evidence type="ECO:0000256" key="11">
    <source>
        <dbReference type="ARBA" id="ARBA00022840"/>
    </source>
</evidence>
<comment type="similarity">
    <text evidence="3">Belongs to the ABC transporter superfamily. ABCG family. Eye pigment precursor importer (TC 3.A.1.204) subfamily.</text>
</comment>
<dbReference type="InterPro" id="IPR003439">
    <property type="entry name" value="ABC_transporter-like_ATP-bd"/>
</dbReference>
<dbReference type="GO" id="GO:0006869">
    <property type="term" value="P:lipid transport"/>
    <property type="evidence" value="ECO:0007669"/>
    <property type="project" value="UniProtKB-KW"/>
</dbReference>
<dbReference type="GO" id="GO:0005524">
    <property type="term" value="F:ATP binding"/>
    <property type="evidence" value="ECO:0007669"/>
    <property type="project" value="UniProtKB-KW"/>
</dbReference>
<dbReference type="GO" id="GO:0008559">
    <property type="term" value="F:ABC-type xenobiotic transporter activity"/>
    <property type="evidence" value="ECO:0007669"/>
    <property type="project" value="UniProtKB-EC"/>
</dbReference>
<keyword evidence="15" id="KW-0496">Mitochondrion</keyword>
<keyword evidence="6" id="KW-0813">Transport</keyword>
<comment type="catalytic activity">
    <reaction evidence="31">
        <text>pheophorbide a(in) + ATP + H2O = pheophorbide a(out) + ADP + phosphate + H(+)</text>
        <dbReference type="Rhea" id="RHEA:61360"/>
        <dbReference type="ChEBI" id="CHEBI:15377"/>
        <dbReference type="ChEBI" id="CHEBI:15378"/>
        <dbReference type="ChEBI" id="CHEBI:30616"/>
        <dbReference type="ChEBI" id="CHEBI:43474"/>
        <dbReference type="ChEBI" id="CHEBI:58687"/>
        <dbReference type="ChEBI" id="CHEBI:456216"/>
    </reaction>
    <physiologicalReaction direction="left-to-right" evidence="31">
        <dbReference type="Rhea" id="RHEA:61361"/>
    </physiologicalReaction>
</comment>
<evidence type="ECO:0000256" key="7">
    <source>
        <dbReference type="ARBA" id="ARBA00022475"/>
    </source>
</evidence>
<comment type="catalytic activity">
    <reaction evidence="26">
        <text>5,7-dimethyl-2-methylamino-4-(3-pyridylmethyl)-1,3-benzothiazol-6-yl sulfate(in) + ATP + H2O = 5,7-dimethyl-2-methylamino-4-(3-pyridylmethyl)-1,3-benzothiazol-6-yl sulfate(out) + ADP + phosphate + H(+)</text>
        <dbReference type="Rhea" id="RHEA:61376"/>
        <dbReference type="ChEBI" id="CHEBI:15377"/>
        <dbReference type="ChEBI" id="CHEBI:15378"/>
        <dbReference type="ChEBI" id="CHEBI:30616"/>
        <dbReference type="ChEBI" id="CHEBI:43474"/>
        <dbReference type="ChEBI" id="CHEBI:144583"/>
        <dbReference type="ChEBI" id="CHEBI:456216"/>
    </reaction>
    <physiologicalReaction direction="left-to-right" evidence="26">
        <dbReference type="Rhea" id="RHEA:61377"/>
    </physiologicalReaction>
</comment>
<keyword evidence="8" id="KW-0597">Phosphoprotein</keyword>
<dbReference type="CDD" id="cd03213">
    <property type="entry name" value="ABCG_EPDR"/>
    <property type="match status" value="1"/>
</dbReference>
<comment type="catalytic activity">
    <reaction evidence="25">
        <text>estrone 3-sulfate(in) + ATP + H2O = estrone 3-sulfate(out) + ADP + phosphate + H(+)</text>
        <dbReference type="Rhea" id="RHEA:61348"/>
        <dbReference type="ChEBI" id="CHEBI:15377"/>
        <dbReference type="ChEBI" id="CHEBI:15378"/>
        <dbReference type="ChEBI" id="CHEBI:30616"/>
        <dbReference type="ChEBI" id="CHEBI:43474"/>
        <dbReference type="ChEBI" id="CHEBI:60050"/>
        <dbReference type="ChEBI" id="CHEBI:456216"/>
    </reaction>
    <physiologicalReaction direction="left-to-right" evidence="25">
        <dbReference type="Rhea" id="RHEA:61349"/>
    </physiologicalReaction>
</comment>
<dbReference type="Gene3D" id="3.40.50.300">
    <property type="entry name" value="P-loop containing nucleotide triphosphate hydrolases"/>
    <property type="match status" value="1"/>
</dbReference>
<dbReference type="InterPro" id="IPR003593">
    <property type="entry name" value="AAA+_ATPase"/>
</dbReference>
<evidence type="ECO:0000256" key="13">
    <source>
        <dbReference type="ARBA" id="ARBA00022989"/>
    </source>
</evidence>
<evidence type="ECO:0000256" key="31">
    <source>
        <dbReference type="ARBA" id="ARBA00048455"/>
    </source>
</evidence>
<comment type="catalytic activity">
    <reaction evidence="33">
        <text>4-methylumbelliferone sulfate(in) + ATP + H2O = 4-methylumbelliferone sulfate(out) + ADP + phosphate + H(+)</text>
        <dbReference type="Rhea" id="RHEA:61368"/>
        <dbReference type="ChEBI" id="CHEBI:15377"/>
        <dbReference type="ChEBI" id="CHEBI:15378"/>
        <dbReference type="ChEBI" id="CHEBI:30616"/>
        <dbReference type="ChEBI" id="CHEBI:43474"/>
        <dbReference type="ChEBI" id="CHEBI:144581"/>
        <dbReference type="ChEBI" id="CHEBI:456216"/>
    </reaction>
    <physiologicalReaction direction="left-to-right" evidence="33">
        <dbReference type="Rhea" id="RHEA:61369"/>
    </physiologicalReaction>
</comment>
<evidence type="ECO:0000256" key="15">
    <source>
        <dbReference type="ARBA" id="ARBA00023128"/>
    </source>
</evidence>
<evidence type="ECO:0000256" key="35">
    <source>
        <dbReference type="ARBA" id="ARBA00049490"/>
    </source>
</evidence>
<feature type="non-terminal residue" evidence="39">
    <location>
        <position position="1"/>
    </location>
</feature>
<evidence type="ECO:0000256" key="22">
    <source>
        <dbReference type="ARBA" id="ARBA00046614"/>
    </source>
</evidence>
<keyword evidence="7" id="KW-1003">Cell membrane</keyword>
<accession>A0A7K8ZAT7</accession>